<dbReference type="SUPFAM" id="SSF102588">
    <property type="entry name" value="LmbE-like"/>
    <property type="match status" value="1"/>
</dbReference>
<dbReference type="InterPro" id="IPR024078">
    <property type="entry name" value="LmbE-like_dom_sf"/>
</dbReference>
<evidence type="ECO:0000256" key="3">
    <source>
        <dbReference type="SAM" id="SignalP"/>
    </source>
</evidence>
<gene>
    <name evidence="4" type="ORF">ACFQMG_35815</name>
</gene>
<evidence type="ECO:0000313" key="5">
    <source>
        <dbReference type="Proteomes" id="UP001596435"/>
    </source>
</evidence>
<dbReference type="RefSeq" id="WP_380233063.1">
    <property type="nucleotide sequence ID" value="NZ_JBHSVH010000002.1"/>
</dbReference>
<dbReference type="PANTHER" id="PTHR12993:SF26">
    <property type="entry name" value="1D-MYO-INOSITOL 2-ACETAMIDO-2-DEOXY-ALPHA-D-GLUCOPYRANOSIDE DEACETYLASE"/>
    <property type="match status" value="1"/>
</dbReference>
<comment type="caution">
    <text evidence="4">The sequence shown here is derived from an EMBL/GenBank/DDBJ whole genome shotgun (WGS) entry which is preliminary data.</text>
</comment>
<dbReference type="Gene3D" id="3.40.50.10320">
    <property type="entry name" value="LmbE-like"/>
    <property type="match status" value="1"/>
</dbReference>
<evidence type="ECO:0000256" key="1">
    <source>
        <dbReference type="ARBA" id="ARBA00022833"/>
    </source>
</evidence>
<dbReference type="Proteomes" id="UP001596435">
    <property type="component" value="Unassembled WGS sequence"/>
</dbReference>
<dbReference type="Pfam" id="PF02585">
    <property type="entry name" value="PIG-L"/>
    <property type="match status" value="1"/>
</dbReference>
<dbReference type="InterPro" id="IPR003737">
    <property type="entry name" value="GlcNAc_PI_deacetylase-related"/>
</dbReference>
<feature type="region of interest" description="Disordered" evidence="2">
    <location>
        <begin position="36"/>
        <end position="61"/>
    </location>
</feature>
<name>A0ABW2G8L4_9ACTN</name>
<dbReference type="EMBL" id="JBHTAJ010000129">
    <property type="protein sequence ID" value="MFC7184927.1"/>
    <property type="molecule type" value="Genomic_DNA"/>
</dbReference>
<feature type="chain" id="PRO_5045693143" evidence="3">
    <location>
        <begin position="20"/>
        <end position="701"/>
    </location>
</feature>
<protein>
    <submittedName>
        <fullName evidence="4">PIG-L family deacetylase</fullName>
    </submittedName>
</protein>
<organism evidence="4 5">
    <name type="scientific">Kitasatospora paranensis</name>
    <dbReference type="NCBI Taxonomy" id="258053"/>
    <lineage>
        <taxon>Bacteria</taxon>
        <taxon>Bacillati</taxon>
        <taxon>Actinomycetota</taxon>
        <taxon>Actinomycetes</taxon>
        <taxon>Kitasatosporales</taxon>
        <taxon>Streptomycetaceae</taxon>
        <taxon>Kitasatospora</taxon>
    </lineage>
</organism>
<dbReference type="PANTHER" id="PTHR12993">
    <property type="entry name" value="N-ACETYLGLUCOSAMINYL-PHOSPHATIDYLINOSITOL DE-N-ACETYLASE-RELATED"/>
    <property type="match status" value="1"/>
</dbReference>
<reference evidence="5" key="1">
    <citation type="journal article" date="2019" name="Int. J. Syst. Evol. Microbiol.">
        <title>The Global Catalogue of Microorganisms (GCM) 10K type strain sequencing project: providing services to taxonomists for standard genome sequencing and annotation.</title>
        <authorList>
            <consortium name="The Broad Institute Genomics Platform"/>
            <consortium name="The Broad Institute Genome Sequencing Center for Infectious Disease"/>
            <person name="Wu L."/>
            <person name="Ma J."/>
        </authorList>
    </citation>
    <scope>NUCLEOTIDE SEQUENCE [LARGE SCALE GENOMIC DNA]</scope>
    <source>
        <strain evidence="5">CGMCC 1.12859</strain>
    </source>
</reference>
<keyword evidence="3" id="KW-0732">Signal</keyword>
<evidence type="ECO:0000256" key="2">
    <source>
        <dbReference type="SAM" id="MobiDB-lite"/>
    </source>
</evidence>
<keyword evidence="1" id="KW-0862">Zinc</keyword>
<accession>A0ABW2G8L4</accession>
<sequence>MAGRISRRRALWLAGGALAAPAAGYGAWHAVHEERQPAAEGGHGRPGSDAVDLPGDPPTRVSGVANRSLTQSFVHVIAHPDDNLYFMNPDLDHALASGAACVTVCLTDGESDGRNVLHSELGRVTRADRPAYTRARINGLAAALALLATGDENSPWDVSLVSHLEGRMVEQHTLRAAPQVQLILLALVEARSVSLPRKDSLRGLWLGDTPSLSILPPVHSGLPPSAGYTREQLIATLHGLLDHYRPTVVRTLDPNPDHSPKPAPGSGSTVYLDHQDHTYSAYFAQAALARHWAGGKARSASVEHYLGYVNALLPHNLDQAAVGRKVVALNSYGWADNRHCGDPAGCGDRKVGAGALRNGWAQSTRYRAPGSDTWLQPSGEGRLTAFGLLNGGAVAWTETDDGWQGPERIPDGGDLEGQLQAVRQLDGRLRLLAVRTHLGYAATTHRREIVTTLRNRDGSYGPWQSLGAPDGTDPVRSMEFGYPVGLTLPDGTVQIAVRTWGGSVAIRTLEGPWAALALPPQAGGSVQDGLGAVVDADGNTHVFAPGRTVVHWASATPGGPLRPAPPTGLPTPAGPVSALLADDGGLRLEFREPKSARVLTAERRPGRTVWKVTAESAPPGGFGRVSVGAGALAVRDDRGRIALRAAGHDWQHDGPLLAHSPALAMDSDGRAVAAALGSDGRLYTTRQPVPGAPFGTWSQTG</sequence>
<dbReference type="SUPFAM" id="SSF89372">
    <property type="entry name" value="Fucose-specific lectin"/>
    <property type="match status" value="1"/>
</dbReference>
<feature type="signal peptide" evidence="3">
    <location>
        <begin position="1"/>
        <end position="19"/>
    </location>
</feature>
<evidence type="ECO:0000313" key="4">
    <source>
        <dbReference type="EMBL" id="MFC7184927.1"/>
    </source>
</evidence>
<proteinExistence type="predicted"/>
<feature type="region of interest" description="Disordered" evidence="2">
    <location>
        <begin position="249"/>
        <end position="270"/>
    </location>
</feature>
<keyword evidence="5" id="KW-1185">Reference proteome</keyword>